<evidence type="ECO:0000313" key="3">
    <source>
        <dbReference type="Proteomes" id="UP001147760"/>
    </source>
</evidence>
<feature type="compositionally biased region" description="Basic and acidic residues" evidence="1">
    <location>
        <begin position="45"/>
        <end position="65"/>
    </location>
</feature>
<organism evidence="2 3">
    <name type="scientific">Penicillium desertorum</name>
    <dbReference type="NCBI Taxonomy" id="1303715"/>
    <lineage>
        <taxon>Eukaryota</taxon>
        <taxon>Fungi</taxon>
        <taxon>Dikarya</taxon>
        <taxon>Ascomycota</taxon>
        <taxon>Pezizomycotina</taxon>
        <taxon>Eurotiomycetes</taxon>
        <taxon>Eurotiomycetidae</taxon>
        <taxon>Eurotiales</taxon>
        <taxon>Aspergillaceae</taxon>
        <taxon>Penicillium</taxon>
    </lineage>
</organism>
<proteinExistence type="predicted"/>
<gene>
    <name evidence="2" type="ORF">N7530_000609</name>
</gene>
<reference evidence="2" key="2">
    <citation type="journal article" date="2023" name="IMA Fungus">
        <title>Comparative genomic study of the Penicillium genus elucidates a diverse pangenome and 15 lateral gene transfer events.</title>
        <authorList>
            <person name="Petersen C."/>
            <person name="Sorensen T."/>
            <person name="Nielsen M.R."/>
            <person name="Sondergaard T.E."/>
            <person name="Sorensen J.L."/>
            <person name="Fitzpatrick D.A."/>
            <person name="Frisvad J.C."/>
            <person name="Nielsen K.L."/>
        </authorList>
    </citation>
    <scope>NUCLEOTIDE SEQUENCE</scope>
    <source>
        <strain evidence="2">IBT 17660</strain>
    </source>
</reference>
<evidence type="ECO:0000256" key="1">
    <source>
        <dbReference type="SAM" id="MobiDB-lite"/>
    </source>
</evidence>
<protein>
    <submittedName>
        <fullName evidence="2">Uncharacterized protein</fullName>
    </submittedName>
</protein>
<dbReference type="EMBL" id="JAPWDO010000001">
    <property type="protein sequence ID" value="KAJ5486309.1"/>
    <property type="molecule type" value="Genomic_DNA"/>
</dbReference>
<name>A0A9W9X8G1_9EURO</name>
<dbReference type="AlphaFoldDB" id="A0A9W9X8G1"/>
<keyword evidence="3" id="KW-1185">Reference proteome</keyword>
<sequence>MTSPPTKAHLKSANVFTTGALKVLLLIEKAEYWVEGLTTGVENFPHSDDTSRRRGKQEGGQKVDQWRSSPMPDRENMNFWIVYTARHNVTFDAIYWQDIDQRFFGTTTCLVDDGPK</sequence>
<dbReference type="OrthoDB" id="5412996at2759"/>
<comment type="caution">
    <text evidence="2">The sequence shown here is derived from an EMBL/GenBank/DDBJ whole genome shotgun (WGS) entry which is preliminary data.</text>
</comment>
<feature type="region of interest" description="Disordered" evidence="1">
    <location>
        <begin position="40"/>
        <end position="73"/>
    </location>
</feature>
<evidence type="ECO:0000313" key="2">
    <source>
        <dbReference type="EMBL" id="KAJ5486309.1"/>
    </source>
</evidence>
<accession>A0A9W9X8G1</accession>
<dbReference type="Proteomes" id="UP001147760">
    <property type="component" value="Unassembled WGS sequence"/>
</dbReference>
<reference evidence="2" key="1">
    <citation type="submission" date="2022-12" db="EMBL/GenBank/DDBJ databases">
        <authorList>
            <person name="Petersen C."/>
        </authorList>
    </citation>
    <scope>NUCLEOTIDE SEQUENCE</scope>
    <source>
        <strain evidence="2">IBT 17660</strain>
    </source>
</reference>